<feature type="domain" description="DUF569" evidence="3">
    <location>
        <begin position="201"/>
        <end position="280"/>
    </location>
</feature>
<protein>
    <submittedName>
        <fullName evidence="4">Uncharacterized protein</fullName>
    </submittedName>
</protein>
<feature type="domain" description="DUF569" evidence="2">
    <location>
        <begin position="11"/>
        <end position="152"/>
    </location>
</feature>
<dbReference type="Gramene" id="TVU13385">
    <property type="protein sequence ID" value="TVU13385"/>
    <property type="gene ID" value="EJB05_40438"/>
</dbReference>
<evidence type="ECO:0000256" key="1">
    <source>
        <dbReference type="SAM" id="Coils"/>
    </source>
</evidence>
<name>A0A5J9TQ36_9POAL</name>
<keyword evidence="1" id="KW-0175">Coiled coil</keyword>
<evidence type="ECO:0000259" key="3">
    <source>
        <dbReference type="Pfam" id="PF22932"/>
    </source>
</evidence>
<dbReference type="Pfam" id="PF04601">
    <property type="entry name" value="DUF569"/>
    <property type="match status" value="1"/>
</dbReference>
<dbReference type="Pfam" id="PF22932">
    <property type="entry name" value="Ubiq_DUF_assoc"/>
    <property type="match status" value="1"/>
</dbReference>
<sequence>MGEKKRKRLGMELFPDGRRVRLRSRGRAGMYLRADEDGAGAHLSPPLPESLHTAWQVHRVERGGVPFLLLQSAAYGRYLAATADPAPRGHLGERVVQGVYDQEDTDAVFWSPSTVAADDDHVILRHVSDSRGLCLRANGKYAKWRTGVSIGRYADRDPMMHWVVEPMHPAPELPPPAPNEAAPLGGFWNRFLGHAAPVVERRMIRFVRAADDGSIDPDDWREIEFNGRSVYNLRSAVARNLNYDSVDSIKLCVRAGNLGRLIPLVTDLPRNKDLIEIIVLSASAQDFAVVFDLPRNEEDIDVVACSTATENLDQLTPPVLDLPRNKEPVDIVTLSTSTPDVAVVLDLPQNEEYIDFVACSTAPGRDVLREADEAKLVVSESTLPRIEAEIGKCRDVLPEVAEAKLLVSESTRSIEAEIGKAEENLRTLQRQMRNGKDLSKEDKKELISQMKAKKADIKRQRDFLVLMSGQTSVWDEYEGSD</sequence>
<gene>
    <name evidence="4" type="ORF">EJB05_40438</name>
</gene>
<dbReference type="PANTHER" id="PTHR31205">
    <property type="entry name" value="ACTIN CROSS-LINKING PROTEIN (DUF569)"/>
    <property type="match status" value="1"/>
</dbReference>
<dbReference type="InterPro" id="IPR054726">
    <property type="entry name" value="Ubiq_DUF569-assoc"/>
</dbReference>
<dbReference type="Proteomes" id="UP000324897">
    <property type="component" value="Unassembled WGS sequence"/>
</dbReference>
<evidence type="ECO:0000313" key="4">
    <source>
        <dbReference type="EMBL" id="TVU13385.1"/>
    </source>
</evidence>
<reference evidence="4 5" key="1">
    <citation type="journal article" date="2019" name="Sci. Rep.">
        <title>A high-quality genome of Eragrostis curvula grass provides insights into Poaceae evolution and supports new strategies to enhance forage quality.</title>
        <authorList>
            <person name="Carballo J."/>
            <person name="Santos B.A.C.M."/>
            <person name="Zappacosta D."/>
            <person name="Garbus I."/>
            <person name="Selva J.P."/>
            <person name="Gallo C.A."/>
            <person name="Diaz A."/>
            <person name="Albertini E."/>
            <person name="Caccamo M."/>
            <person name="Echenique V."/>
        </authorList>
    </citation>
    <scope>NUCLEOTIDE SEQUENCE [LARGE SCALE GENOMIC DNA]</scope>
    <source>
        <strain evidence="5">cv. Victoria</strain>
        <tissue evidence="4">Leaf</tissue>
    </source>
</reference>
<dbReference type="InterPro" id="IPR007679">
    <property type="entry name" value="DUF569"/>
</dbReference>
<feature type="coiled-coil region" evidence="1">
    <location>
        <begin position="411"/>
        <end position="460"/>
    </location>
</feature>
<evidence type="ECO:0000259" key="2">
    <source>
        <dbReference type="Pfam" id="PF04601"/>
    </source>
</evidence>
<keyword evidence="5" id="KW-1185">Reference proteome</keyword>
<organism evidence="4 5">
    <name type="scientific">Eragrostis curvula</name>
    <name type="common">weeping love grass</name>
    <dbReference type="NCBI Taxonomy" id="38414"/>
    <lineage>
        <taxon>Eukaryota</taxon>
        <taxon>Viridiplantae</taxon>
        <taxon>Streptophyta</taxon>
        <taxon>Embryophyta</taxon>
        <taxon>Tracheophyta</taxon>
        <taxon>Spermatophyta</taxon>
        <taxon>Magnoliopsida</taxon>
        <taxon>Liliopsida</taxon>
        <taxon>Poales</taxon>
        <taxon>Poaceae</taxon>
        <taxon>PACMAD clade</taxon>
        <taxon>Chloridoideae</taxon>
        <taxon>Eragrostideae</taxon>
        <taxon>Eragrostidinae</taxon>
        <taxon>Eragrostis</taxon>
    </lineage>
</organism>
<dbReference type="EMBL" id="RWGY01000034">
    <property type="protein sequence ID" value="TVU13385.1"/>
    <property type="molecule type" value="Genomic_DNA"/>
</dbReference>
<feature type="non-terminal residue" evidence="4">
    <location>
        <position position="1"/>
    </location>
</feature>
<comment type="caution">
    <text evidence="4">The sequence shown here is derived from an EMBL/GenBank/DDBJ whole genome shotgun (WGS) entry which is preliminary data.</text>
</comment>
<dbReference type="OrthoDB" id="581285at2759"/>
<accession>A0A5J9TQ36</accession>
<dbReference type="AlphaFoldDB" id="A0A5J9TQ36"/>
<dbReference type="CDD" id="cd23340">
    <property type="entry name" value="beta-trefoil_FSCN_ACP-like"/>
    <property type="match status" value="1"/>
</dbReference>
<evidence type="ECO:0000313" key="5">
    <source>
        <dbReference type="Proteomes" id="UP000324897"/>
    </source>
</evidence>
<proteinExistence type="predicted"/>
<dbReference type="PANTHER" id="PTHR31205:SF3">
    <property type="entry name" value="OS06G0161100 PROTEIN"/>
    <property type="match status" value="1"/>
</dbReference>